<keyword evidence="3" id="KW-1185">Reference proteome</keyword>
<dbReference type="PANTHER" id="PTHR19959:SF119">
    <property type="entry name" value="FUNGAL LIPASE-LIKE DOMAIN-CONTAINING PROTEIN"/>
    <property type="match status" value="1"/>
</dbReference>
<dbReference type="InterPro" id="IPR024983">
    <property type="entry name" value="CHAT_dom"/>
</dbReference>
<evidence type="ECO:0000313" key="2">
    <source>
        <dbReference type="EMBL" id="GES16194.1"/>
    </source>
</evidence>
<reference evidence="2 3" key="1">
    <citation type="submission" date="2019-10" db="EMBL/GenBank/DDBJ databases">
        <title>Whole genome shotgun sequence of Acrocarpospora macrocephala NBRC 16266.</title>
        <authorList>
            <person name="Ichikawa N."/>
            <person name="Kimura A."/>
            <person name="Kitahashi Y."/>
            <person name="Komaki H."/>
            <person name="Oguchi A."/>
        </authorList>
    </citation>
    <scope>NUCLEOTIDE SEQUENCE [LARGE SCALE GENOMIC DNA]</scope>
    <source>
        <strain evidence="2 3">NBRC 16266</strain>
    </source>
</reference>
<dbReference type="Pfam" id="PF12770">
    <property type="entry name" value="CHAT"/>
    <property type="match status" value="1"/>
</dbReference>
<evidence type="ECO:0000259" key="1">
    <source>
        <dbReference type="Pfam" id="PF12770"/>
    </source>
</evidence>
<evidence type="ECO:0000313" key="3">
    <source>
        <dbReference type="Proteomes" id="UP000331127"/>
    </source>
</evidence>
<name>A0A5M3X4W3_9ACTN</name>
<dbReference type="EMBL" id="BLAE01000094">
    <property type="protein sequence ID" value="GES16194.1"/>
    <property type="molecule type" value="Genomic_DNA"/>
</dbReference>
<feature type="domain" description="CHAT" evidence="1">
    <location>
        <begin position="1002"/>
        <end position="1308"/>
    </location>
</feature>
<dbReference type="InterPro" id="IPR011990">
    <property type="entry name" value="TPR-like_helical_dom_sf"/>
</dbReference>
<dbReference type="SUPFAM" id="SSF48452">
    <property type="entry name" value="TPR-like"/>
    <property type="match status" value="1"/>
</dbReference>
<gene>
    <name evidence="2" type="ORF">Amac_097920</name>
</gene>
<dbReference type="SUPFAM" id="SSF81901">
    <property type="entry name" value="HCP-like"/>
    <property type="match status" value="1"/>
</dbReference>
<dbReference type="Gene3D" id="1.25.40.10">
    <property type="entry name" value="Tetratricopeptide repeat domain"/>
    <property type="match status" value="4"/>
</dbReference>
<dbReference type="OrthoDB" id="3206999at2"/>
<dbReference type="PANTHER" id="PTHR19959">
    <property type="entry name" value="KINESIN LIGHT CHAIN"/>
    <property type="match status" value="1"/>
</dbReference>
<dbReference type="Pfam" id="PF13374">
    <property type="entry name" value="TPR_10"/>
    <property type="match status" value="3"/>
</dbReference>
<sequence>MSERDDLLDTVRARLRQVTVTGDSSPLLEAVAIADARHLAAGLTGQDLEARRVLGWWHWYRYQALPEGEDQDDLVAAAEMFGACFLAEVADEDLPEPLLPILAAQAVSHAITLLNEALNSADPDLLERGVRLWQRIADLTPADHPARSGFLANLGITLRERFERGGDPADLELAITNLRQAVKTDHPDHAAMLSSLGSALRVRFEHGGGPADLEEAITCLRQAVEATPLDHPGNASRLTNLGNALQVRFALTGDRADLDQAIIVQRQAIDSILPDHPHRATILSALGNVLQAQYARVGEPADLDQAIVAHQQAVEITPKDHPGRGARLNNLGSALQVRFARTGDLADLDLAISCLNQALDSTPRDHTTILGNLADALQARFARSGAVADLEQAITGMRLAVESAPLGNSARAAYLSGLGNALQTRFARIGDLRDLEEAITSVRQAVEATPHDHAELAMISNNLGNMLLTRFVHTGALADLEEAITSLRQAAETTPHDHPGRAMHLSNLGSALMTRFTRTGHTADLEQAIAIERQAVEATPRDHPDGALRLSNLANVLQTRYERSQALADLEEAIISLRHAMEITPPDHRITIVNNLGTALLAMYERSAGPYDLEEAITHLRQAAEITPPDHLDRTMILNNLGNALQTRYEHSGVGSDLEEALIIQQLAVDSTPPDHPARAARLTNLGIARQTRYTHSGSPADLDQAINALRQAVRATPPDHPARAARLTNLGIAGQIRFEQSGHAADRDEAVEAYEEAARSAVGAPSQRIRAAHQAARLIEADPTRAAGLLETAVRLLPEVSPRQLERSDQQHMIGQFPGLAADAAAYALADTTTPSDVRGQQALRLLEAGRAVLLSQTLHTRSDLSDLRERHPDLADRFMALRDQLDQPVLREAAGQAVSPMDDRHRMAAELADVMERIRSLGGFASFALPPSIEELTEQATSGPVVTFNVSSFRSDALILTRTGISAVELPGLDQASLVDRIDRFRQALSSRDDVVILDVLAWLWDVAAGPVLHELGIDGPPPGDITRWPRVWWAPGGLLTLLPIHAAGHHRAGPDPQHRAVLDRVVSSYTPTVTALRHARQHPAARTPPTGAERALIVAMPTTPGLLYRGRLPQVIREARLVADHLPGAVALTEPPGRAAGPPAETTPTKARVLTHLTTCAIAHFACHGLSDPTDPSASRLLLHDHQHDPLTVASLAPITLSHARLAYLSACSTALTSHTDLLDESIHLTSAFQMAGFPHVIGTLWEIADRSAVQIADTFYSALATGDGKVDTRRAPYALHQAVQSLRRQDPLTPSQWAAHLHAGA</sequence>
<comment type="caution">
    <text evidence="2">The sequence shown here is derived from an EMBL/GenBank/DDBJ whole genome shotgun (WGS) entry which is preliminary data.</text>
</comment>
<dbReference type="Proteomes" id="UP000331127">
    <property type="component" value="Unassembled WGS sequence"/>
</dbReference>
<accession>A0A5M3X4W3</accession>
<protein>
    <submittedName>
        <fullName evidence="2">CHAT domain-containing protein</fullName>
    </submittedName>
</protein>
<organism evidence="2 3">
    <name type="scientific">Acrocarpospora macrocephala</name>
    <dbReference type="NCBI Taxonomy" id="150177"/>
    <lineage>
        <taxon>Bacteria</taxon>
        <taxon>Bacillati</taxon>
        <taxon>Actinomycetota</taxon>
        <taxon>Actinomycetes</taxon>
        <taxon>Streptosporangiales</taxon>
        <taxon>Streptosporangiaceae</taxon>
        <taxon>Acrocarpospora</taxon>
    </lineage>
</organism>
<proteinExistence type="predicted"/>